<reference evidence="6" key="1">
    <citation type="submission" date="2025-08" db="UniProtKB">
        <authorList>
            <consortium name="RefSeq"/>
        </authorList>
    </citation>
    <scope>IDENTIFICATION</scope>
    <source>
        <tissue evidence="6">Skeletal muscle</tissue>
    </source>
</reference>
<evidence type="ECO:0000313" key="5">
    <source>
        <dbReference type="Proteomes" id="UP000504617"/>
    </source>
</evidence>
<evidence type="ECO:0000256" key="1">
    <source>
        <dbReference type="ARBA" id="ARBA00004613"/>
    </source>
</evidence>
<protein>
    <submittedName>
        <fullName evidence="6">A disintegrin and metalloproteinase with thrombospondin motifs 3-like</fullName>
    </submittedName>
</protein>
<evidence type="ECO:0000313" key="6">
    <source>
        <dbReference type="RefSeq" id="XP_013917782.1"/>
    </source>
</evidence>
<dbReference type="AlphaFoldDB" id="A0A6I9XUP5"/>
<sequence length="252" mass="28562">MTLVLVKKFSVLSKTTKHSLKPHALTIPVRSNADGSYVSNILSLSHPRRLVRDILSSQPKELYFNVSAFGKEFHLRLRPNSRLIASDAVVEWYEDSPSIYNETEEARQDQGEGITERLWKKESLWTNCAYVGDLVDTPGASVAVSNCDGLAGMIKVGADEFFIEPLEKGQQMEEERGRLHKVYRRSALAQSSTDILPDFQSKEFCFIPLLPVVKCFPSTNEYETEFPYIIGNLWNHWALAGISSFQGWNEEI</sequence>
<feature type="domain" description="Peptidase M12B propeptide" evidence="4">
    <location>
        <begin position="25"/>
        <end position="134"/>
    </location>
</feature>
<organism evidence="5 6">
    <name type="scientific">Thamnophis sirtalis</name>
    <dbReference type="NCBI Taxonomy" id="35019"/>
    <lineage>
        <taxon>Eukaryota</taxon>
        <taxon>Metazoa</taxon>
        <taxon>Chordata</taxon>
        <taxon>Craniata</taxon>
        <taxon>Vertebrata</taxon>
        <taxon>Euteleostomi</taxon>
        <taxon>Lepidosauria</taxon>
        <taxon>Squamata</taxon>
        <taxon>Bifurcata</taxon>
        <taxon>Unidentata</taxon>
        <taxon>Episquamata</taxon>
        <taxon>Toxicofera</taxon>
        <taxon>Serpentes</taxon>
        <taxon>Colubroidea</taxon>
        <taxon>Colubridae</taxon>
        <taxon>Natricinae</taxon>
        <taxon>Thamnophis</taxon>
    </lineage>
</organism>
<name>A0A6I9XUP5_9SAUR</name>
<gene>
    <name evidence="6" type="primary">LOC106545671</name>
</gene>
<dbReference type="GO" id="GO:0005576">
    <property type="term" value="C:extracellular region"/>
    <property type="evidence" value="ECO:0007669"/>
    <property type="project" value="UniProtKB-SubCell"/>
</dbReference>
<dbReference type="GeneID" id="106545671"/>
<dbReference type="RefSeq" id="XP_013917782.1">
    <property type="nucleotide sequence ID" value="XM_014062307.1"/>
</dbReference>
<dbReference type="PANTHER" id="PTHR11905:SF159">
    <property type="entry name" value="ADAM METALLOPROTEASE"/>
    <property type="match status" value="1"/>
</dbReference>
<dbReference type="OrthoDB" id="412680at2759"/>
<dbReference type="PANTHER" id="PTHR11905">
    <property type="entry name" value="ADAM A DISINTEGRIN AND METALLOPROTEASE DOMAIN"/>
    <property type="match status" value="1"/>
</dbReference>
<keyword evidence="5" id="KW-1185">Reference proteome</keyword>
<proteinExistence type="predicted"/>
<accession>A0A6I9XUP5</accession>
<dbReference type="InterPro" id="IPR002870">
    <property type="entry name" value="Peptidase_M12B_N"/>
</dbReference>
<keyword evidence="2" id="KW-0964">Secreted</keyword>
<dbReference type="KEGG" id="tsr:106545671"/>
<dbReference type="Proteomes" id="UP000504617">
    <property type="component" value="Unplaced"/>
</dbReference>
<evidence type="ECO:0000256" key="3">
    <source>
        <dbReference type="ARBA" id="ARBA00023157"/>
    </source>
</evidence>
<evidence type="ECO:0000259" key="4">
    <source>
        <dbReference type="Pfam" id="PF01562"/>
    </source>
</evidence>
<evidence type="ECO:0000256" key="2">
    <source>
        <dbReference type="ARBA" id="ARBA00022525"/>
    </source>
</evidence>
<keyword evidence="3" id="KW-1015">Disulfide bond</keyword>
<dbReference type="Pfam" id="PF01562">
    <property type="entry name" value="Pep_M12B_propep"/>
    <property type="match status" value="1"/>
</dbReference>
<comment type="subcellular location">
    <subcellularLocation>
        <location evidence="1">Secreted</location>
    </subcellularLocation>
</comment>